<feature type="coiled-coil region" evidence="5">
    <location>
        <begin position="93"/>
        <end position="127"/>
    </location>
</feature>
<dbReference type="GO" id="GO:0045104">
    <property type="term" value="P:intermediate filament cytoskeleton organization"/>
    <property type="evidence" value="ECO:0007669"/>
    <property type="project" value="TreeGrafter"/>
</dbReference>
<dbReference type="Gene3D" id="1.20.5.500">
    <property type="entry name" value="Single helix bin"/>
    <property type="match status" value="1"/>
</dbReference>
<dbReference type="InterPro" id="IPR039008">
    <property type="entry name" value="IF_rod_dom"/>
</dbReference>
<dbReference type="Ensembl" id="ENSNMLT00000013508.1">
    <property type="protein sequence ID" value="ENSNMLP00000011934.1"/>
    <property type="gene ID" value="ENSNMLG00000008182.1"/>
</dbReference>
<evidence type="ECO:0000256" key="3">
    <source>
        <dbReference type="ARBA" id="ARBA00023054"/>
    </source>
</evidence>
<keyword evidence="3 5" id="KW-0175">Coiled coil</keyword>
<accession>A0A8C6SXL5</accession>
<feature type="coiled-coil region" evidence="5">
    <location>
        <begin position="298"/>
        <end position="385"/>
    </location>
</feature>
<evidence type="ECO:0000259" key="7">
    <source>
        <dbReference type="PROSITE" id="PS51842"/>
    </source>
</evidence>
<reference evidence="8" key="1">
    <citation type="submission" date="2025-08" db="UniProtKB">
        <authorList>
            <consortium name="Ensembl"/>
        </authorList>
    </citation>
    <scope>IDENTIFICATION</scope>
</reference>
<dbReference type="PROSITE" id="PS00226">
    <property type="entry name" value="IF_ROD_1"/>
    <property type="match status" value="1"/>
</dbReference>
<dbReference type="PRINTS" id="PR01248">
    <property type="entry name" value="TYPE1KERATIN"/>
</dbReference>
<keyword evidence="9" id="KW-1185">Reference proteome</keyword>
<name>A0A8C6SXL5_9GOBI</name>
<feature type="coiled-coil region" evidence="5">
    <location>
        <begin position="191"/>
        <end position="243"/>
    </location>
</feature>
<dbReference type="InterPro" id="IPR002957">
    <property type="entry name" value="Keratin_I"/>
</dbReference>
<evidence type="ECO:0000256" key="4">
    <source>
        <dbReference type="RuleBase" id="RU000685"/>
    </source>
</evidence>
<dbReference type="PANTHER" id="PTHR23239:SF375">
    <property type="entry name" value="KERATIN 18B"/>
    <property type="match status" value="1"/>
</dbReference>
<dbReference type="GO" id="GO:0005198">
    <property type="term" value="F:structural molecule activity"/>
    <property type="evidence" value="ECO:0007669"/>
    <property type="project" value="InterPro"/>
</dbReference>
<dbReference type="FunFam" id="1.20.5.170:FF:000002">
    <property type="entry name" value="Type I keratin KA11"/>
    <property type="match status" value="1"/>
</dbReference>
<evidence type="ECO:0000313" key="9">
    <source>
        <dbReference type="Proteomes" id="UP000694523"/>
    </source>
</evidence>
<protein>
    <submittedName>
        <fullName evidence="8">Keratin 18b</fullName>
    </submittedName>
</protein>
<dbReference type="InterPro" id="IPR018039">
    <property type="entry name" value="IF_conserved"/>
</dbReference>
<dbReference type="PROSITE" id="PS51842">
    <property type="entry name" value="IF_ROD_2"/>
    <property type="match status" value="1"/>
</dbReference>
<sequence length="411" mass="45668">MSYRTNSLAFTRSGPQYRAASVHGGAGGRGSRMSTASSLRSGAPMISATSSYKVSNSMGGGMGAGLGGGMGVGGGGMAAGNQGSIMGNEKGHMQNLNDRLANYLETVRNLERANKELEMQIRQALEKGGPDLRDYSKYEPVIEDLRRQIFDKITENARLVLQIDNARLAADDFKVKFDNESGIRQSVEADIAGLKRLIDETNMSRMNIENEIEAVREELAFLKKNHENEVTELRNQITQSGVQVDVDAPKGHDLSQIMEEVRANYEKAALKNTEELKRWHENQIADVQVQVAQNTEALQGAQMERSDLSRQIQTLEIELASQQSLKGSLEDTLQNTEMRNNMEMEKYNGIILRLEDELTNLRHNIQQQTQDYQALLNIKVKLEAEISTYKTLLDGGDMKLQDAIEELAALN</sequence>
<feature type="domain" description="IF rod" evidence="7">
    <location>
        <begin position="89"/>
        <end position="400"/>
    </location>
</feature>
<evidence type="ECO:0000256" key="1">
    <source>
        <dbReference type="ARBA" id="ARBA00022744"/>
    </source>
</evidence>
<dbReference type="PANTHER" id="PTHR23239">
    <property type="entry name" value="INTERMEDIATE FILAMENT"/>
    <property type="match status" value="1"/>
</dbReference>
<evidence type="ECO:0000256" key="6">
    <source>
        <dbReference type="SAM" id="MobiDB-lite"/>
    </source>
</evidence>
<feature type="region of interest" description="Disordered" evidence="6">
    <location>
        <begin position="18"/>
        <end position="42"/>
    </location>
</feature>
<reference evidence="8" key="2">
    <citation type="submission" date="2025-09" db="UniProtKB">
        <authorList>
            <consortium name="Ensembl"/>
        </authorList>
    </citation>
    <scope>IDENTIFICATION</scope>
</reference>
<organism evidence="8 9">
    <name type="scientific">Neogobius melanostomus</name>
    <name type="common">round goby</name>
    <dbReference type="NCBI Taxonomy" id="47308"/>
    <lineage>
        <taxon>Eukaryota</taxon>
        <taxon>Metazoa</taxon>
        <taxon>Chordata</taxon>
        <taxon>Craniata</taxon>
        <taxon>Vertebrata</taxon>
        <taxon>Euteleostomi</taxon>
        <taxon>Actinopterygii</taxon>
        <taxon>Neopterygii</taxon>
        <taxon>Teleostei</taxon>
        <taxon>Neoteleostei</taxon>
        <taxon>Acanthomorphata</taxon>
        <taxon>Gobiaria</taxon>
        <taxon>Gobiiformes</taxon>
        <taxon>Gobioidei</taxon>
        <taxon>Gobiidae</taxon>
        <taxon>Benthophilinae</taxon>
        <taxon>Neogobiini</taxon>
        <taxon>Neogobius</taxon>
    </lineage>
</organism>
<evidence type="ECO:0000313" key="8">
    <source>
        <dbReference type="Ensembl" id="ENSNMLP00000011934.1"/>
    </source>
</evidence>
<dbReference type="Gene3D" id="1.20.5.170">
    <property type="match status" value="1"/>
</dbReference>
<dbReference type="SUPFAM" id="SSF90257">
    <property type="entry name" value="Myosin rod fragments"/>
    <property type="match status" value="1"/>
</dbReference>
<dbReference type="SUPFAM" id="SSF64593">
    <property type="entry name" value="Intermediate filament protein, coiled coil region"/>
    <property type="match status" value="2"/>
</dbReference>
<dbReference type="FunFam" id="1.20.5.1160:FF:000002">
    <property type="entry name" value="Type I keratin 10"/>
    <property type="match status" value="1"/>
</dbReference>
<dbReference type="SMART" id="SM01391">
    <property type="entry name" value="Filament"/>
    <property type="match status" value="1"/>
</dbReference>
<keyword evidence="2 4" id="KW-0403">Intermediate filament</keyword>
<dbReference type="Proteomes" id="UP000694523">
    <property type="component" value="Unplaced"/>
</dbReference>
<evidence type="ECO:0000256" key="5">
    <source>
        <dbReference type="SAM" id="Coils"/>
    </source>
</evidence>
<comment type="similarity">
    <text evidence="4">Belongs to the intermediate filament family.</text>
</comment>
<proteinExistence type="inferred from homology"/>
<dbReference type="AlphaFoldDB" id="A0A8C6SXL5"/>
<dbReference type="Pfam" id="PF00038">
    <property type="entry name" value="Filament"/>
    <property type="match status" value="1"/>
</dbReference>
<keyword evidence="1" id="KW-0416">Keratin</keyword>
<evidence type="ECO:0000256" key="2">
    <source>
        <dbReference type="ARBA" id="ARBA00022754"/>
    </source>
</evidence>
<dbReference type="GO" id="GO:0045095">
    <property type="term" value="C:keratin filament"/>
    <property type="evidence" value="ECO:0007669"/>
    <property type="project" value="TreeGrafter"/>
</dbReference>
<dbReference type="Gene3D" id="1.20.5.1160">
    <property type="entry name" value="Vasodilator-stimulated phosphoprotein"/>
    <property type="match status" value="1"/>
</dbReference>